<evidence type="ECO:0000259" key="2">
    <source>
        <dbReference type="Pfam" id="PF11997"/>
    </source>
</evidence>
<feature type="domain" description="Glycosyl transferase family 1" evidence="1">
    <location>
        <begin position="83"/>
        <end position="258"/>
    </location>
</feature>
<dbReference type="RefSeq" id="WP_143484183.1">
    <property type="nucleotide sequence ID" value="NZ_MXAV01000001.1"/>
</dbReference>
<dbReference type="AlphaFoldDB" id="A0A2I1DQY1"/>
<dbReference type="Proteomes" id="UP000234329">
    <property type="component" value="Unassembled WGS sequence"/>
</dbReference>
<dbReference type="InParanoid" id="A0A2I1DQY1"/>
<dbReference type="OrthoDB" id="9803091at2"/>
<dbReference type="PANTHER" id="PTHR12526">
    <property type="entry name" value="GLYCOSYLTRANSFERASE"/>
    <property type="match status" value="1"/>
</dbReference>
<gene>
    <name evidence="3" type="ORF">B1757_00190</name>
</gene>
<dbReference type="InterPro" id="IPR022622">
    <property type="entry name" value="DUF3492"/>
</dbReference>
<evidence type="ECO:0000313" key="4">
    <source>
        <dbReference type="Proteomes" id="UP000234329"/>
    </source>
</evidence>
<dbReference type="InterPro" id="IPR047691">
    <property type="entry name" value="PelF-like"/>
</dbReference>
<evidence type="ECO:0000313" key="3">
    <source>
        <dbReference type="EMBL" id="PKY12286.1"/>
    </source>
</evidence>
<name>A0A2I1DQY1_9PROT</name>
<dbReference type="GO" id="GO:0016757">
    <property type="term" value="F:glycosyltransferase activity"/>
    <property type="evidence" value="ECO:0007669"/>
    <property type="project" value="InterPro"/>
</dbReference>
<dbReference type="Pfam" id="PF00534">
    <property type="entry name" value="Glycos_transf_1"/>
    <property type="match status" value="1"/>
</dbReference>
<proteinExistence type="predicted"/>
<feature type="domain" description="DUF3492" evidence="2">
    <location>
        <begin position="1"/>
        <end position="68"/>
    </location>
</feature>
<dbReference type="Gene3D" id="3.40.50.2000">
    <property type="entry name" value="Glycogen Phosphorylase B"/>
    <property type="match status" value="2"/>
</dbReference>
<dbReference type="InterPro" id="IPR001296">
    <property type="entry name" value="Glyco_trans_1"/>
</dbReference>
<keyword evidence="3" id="KW-0808">Transferase</keyword>
<dbReference type="NCBIfam" id="NF038011">
    <property type="entry name" value="PelF"/>
    <property type="match status" value="1"/>
</dbReference>
<organism evidence="3 4">
    <name type="scientific">Acidithiobacillus marinus</name>
    <dbReference type="NCBI Taxonomy" id="187490"/>
    <lineage>
        <taxon>Bacteria</taxon>
        <taxon>Pseudomonadati</taxon>
        <taxon>Pseudomonadota</taxon>
        <taxon>Acidithiobacillia</taxon>
        <taxon>Acidithiobacillales</taxon>
        <taxon>Acidithiobacillaceae</taxon>
        <taxon>Acidithiobacillus</taxon>
    </lineage>
</organism>
<protein>
    <submittedName>
        <fullName evidence="3">Glycosyl transferase family 1</fullName>
    </submittedName>
</protein>
<dbReference type="Pfam" id="PF11997">
    <property type="entry name" value="DUF3492"/>
    <property type="match status" value="1"/>
</dbReference>
<keyword evidence="4" id="KW-1185">Reference proteome</keyword>
<reference evidence="3 4" key="1">
    <citation type="submission" date="2017-03" db="EMBL/GenBank/DDBJ databases">
        <title>Draft genime sequence of the acidophilic sulfur-oxidizing bacterium Acidithiobacillus sp. SH, isolated from seawater.</title>
        <authorList>
            <person name="Sharmin S."/>
            <person name="Tokuhisa M."/>
            <person name="Kanao T."/>
            <person name="Kamimura K."/>
        </authorList>
    </citation>
    <scope>NUCLEOTIDE SEQUENCE [LARGE SCALE GENOMIC DNA]</scope>
    <source>
        <strain evidence="3 4">SH</strain>
    </source>
</reference>
<dbReference type="PANTHER" id="PTHR12526:SF608">
    <property type="entry name" value="PELF"/>
    <property type="match status" value="1"/>
</dbReference>
<comment type="caution">
    <text evidence="3">The sequence shown here is derived from an EMBL/GenBank/DDBJ whole genome shotgun (WGS) entry which is preliminary data.</text>
</comment>
<accession>A0A2I1DQY1</accession>
<feature type="non-terminal residue" evidence="3">
    <location>
        <position position="1"/>
    </location>
</feature>
<dbReference type="EMBL" id="MXAV01000001">
    <property type="protein sequence ID" value="PKY12286.1"/>
    <property type="molecule type" value="Genomic_DNA"/>
</dbReference>
<evidence type="ECO:0000259" key="1">
    <source>
        <dbReference type="Pfam" id="PF00534"/>
    </source>
</evidence>
<dbReference type="SUPFAM" id="SSF53756">
    <property type="entry name" value="UDP-Glycosyltransferase/glycogen phosphorylase"/>
    <property type="match status" value="1"/>
</dbReference>
<sequence length="282" mass="31852">RRIDLMLARWIHEDEEFLPQPGRIHYLRHLWIRFFEFIGRLTYQQAQNIVNLYSGVIELQITDGADPQKISTIPNGIPVENFIPFRSSFSARKNIVALVGRVVPIKDIKTFIRAAKILQKNEPNPPEFWIAGPTEEDDEYYQECLLLVEHLDLKMDVKFLGFVPVQEVLAQVRLTVLSSISEGLPLSVLESFAAGVPVVATDVGSCRELIYGKTKESSAAPAGEIVPIANPSAMAKAISTLINDNALWLTCSKNGIKRVEDDYQEKDMFASYRKIYQQGMVK</sequence>